<dbReference type="InterPro" id="IPR017523">
    <property type="entry name" value="Rv3268"/>
</dbReference>
<name>A0A939C4V5_9ACTN</name>
<organism evidence="1 2">
    <name type="scientific">Nakamurella flavida</name>
    <dbReference type="NCBI Taxonomy" id="363630"/>
    <lineage>
        <taxon>Bacteria</taxon>
        <taxon>Bacillati</taxon>
        <taxon>Actinomycetota</taxon>
        <taxon>Actinomycetes</taxon>
        <taxon>Nakamurellales</taxon>
        <taxon>Nakamurellaceae</taxon>
        <taxon>Nakamurella</taxon>
    </lineage>
</organism>
<dbReference type="AlphaFoldDB" id="A0A939C4V5"/>
<dbReference type="Proteomes" id="UP000663801">
    <property type="component" value="Unassembled WGS sequence"/>
</dbReference>
<reference evidence="1" key="1">
    <citation type="submission" date="2021-01" db="EMBL/GenBank/DDBJ databases">
        <title>KCTC 19127 draft genome.</title>
        <authorList>
            <person name="An D."/>
        </authorList>
    </citation>
    <scope>NUCLEOTIDE SEQUENCE</scope>
    <source>
        <strain evidence="1">KCTC 19127</strain>
    </source>
</reference>
<evidence type="ECO:0000313" key="1">
    <source>
        <dbReference type="EMBL" id="MBM9478501.1"/>
    </source>
</evidence>
<accession>A0A939C4V5</accession>
<sequence>MTHPGTPPGSAGSVTVALLGPLLALDPHRPRVTSYTLAGGRTELSTASLANWAAKVAGLLVDELGLPVGARVVVRTGERWQTAPILLGAWWAGMTVTEYEDPDLDGGPEESVAFLRAGEDSGCDEVFLVSDDPLGEPATGLEAHQRDFTTAVLPQADHFVPRGLPRGDDAPAVLLAGGGSVGVREILERAGAAAERLGVGGRLLSGTPWTLPDGVVDTLLAALAADGSVIQVPAGPEVEADWTARIATGEKAAATTGIDVAGLPRLD</sequence>
<comment type="caution">
    <text evidence="1">The sequence shown here is derived from an EMBL/GenBank/DDBJ whole genome shotgun (WGS) entry which is preliminary data.</text>
</comment>
<proteinExistence type="predicted"/>
<dbReference type="InterPro" id="IPR042099">
    <property type="entry name" value="ANL_N_sf"/>
</dbReference>
<dbReference type="Gene3D" id="3.40.50.12780">
    <property type="entry name" value="N-terminal domain of ligase-like"/>
    <property type="match status" value="1"/>
</dbReference>
<keyword evidence="2" id="KW-1185">Reference proteome</keyword>
<dbReference type="RefSeq" id="WP_205258527.1">
    <property type="nucleotide sequence ID" value="NZ_BAAAPV010000007.1"/>
</dbReference>
<protein>
    <recommendedName>
        <fullName evidence="3">TIGR03089 family protein</fullName>
    </recommendedName>
</protein>
<dbReference type="SUPFAM" id="SSF56801">
    <property type="entry name" value="Acetyl-CoA synthetase-like"/>
    <property type="match status" value="1"/>
</dbReference>
<evidence type="ECO:0000313" key="2">
    <source>
        <dbReference type="Proteomes" id="UP000663801"/>
    </source>
</evidence>
<dbReference type="NCBIfam" id="TIGR03089">
    <property type="entry name" value="TIGR03089 family protein"/>
    <property type="match status" value="1"/>
</dbReference>
<dbReference type="EMBL" id="JAERWL010000018">
    <property type="protein sequence ID" value="MBM9478501.1"/>
    <property type="molecule type" value="Genomic_DNA"/>
</dbReference>
<evidence type="ECO:0008006" key="3">
    <source>
        <dbReference type="Google" id="ProtNLM"/>
    </source>
</evidence>
<gene>
    <name evidence="1" type="ORF">JL107_18780</name>
</gene>